<evidence type="ECO:0000256" key="1">
    <source>
        <dbReference type="SAM" id="MobiDB-lite"/>
    </source>
</evidence>
<keyword evidence="2" id="KW-1133">Transmembrane helix</keyword>
<keyword evidence="2" id="KW-0812">Transmembrane</keyword>
<dbReference type="Proteomes" id="UP001142489">
    <property type="component" value="Unassembled WGS sequence"/>
</dbReference>
<proteinExistence type="predicted"/>
<keyword evidence="4" id="KW-1185">Reference proteome</keyword>
<feature type="compositionally biased region" description="Low complexity" evidence="1">
    <location>
        <begin position="151"/>
        <end position="167"/>
    </location>
</feature>
<dbReference type="EMBL" id="JAPFRF010000006">
    <property type="protein sequence ID" value="KAJ7329326.1"/>
    <property type="molecule type" value="Genomic_DNA"/>
</dbReference>
<dbReference type="OrthoDB" id="9367609at2759"/>
<dbReference type="AlphaFoldDB" id="A0A9Q0XXC9"/>
<protein>
    <submittedName>
        <fullName evidence="3">Uncharacterized protein</fullName>
    </submittedName>
</protein>
<evidence type="ECO:0000256" key="2">
    <source>
        <dbReference type="SAM" id="Phobius"/>
    </source>
</evidence>
<accession>A0A9Q0XXC9</accession>
<sequence length="252" mass="28598">MALPFLYSWWHDSNLECADDVPEEDLQFDSGREEEEELCWVLGQILLVYISFFVILRILFMGLVIKQHGGSLYWNWMKCSKDPPCGCICYCKFSICGPFRKTSGGKEKACPKPPLSSPPIRKQLNKCQSKTRQKTRGNTSSGLGTFISQVSFSSGSSKKNSTSTSLSGCKRRNNQQWQMDPSFWPRKPNCPRCNARRTREWLAKNVFDQELAPREKEVGRREELWGASTACPTFSSTSFGAVCWDAAGEMEI</sequence>
<evidence type="ECO:0000313" key="3">
    <source>
        <dbReference type="EMBL" id="KAJ7329326.1"/>
    </source>
</evidence>
<comment type="caution">
    <text evidence="3">The sequence shown here is derived from an EMBL/GenBank/DDBJ whole genome shotgun (WGS) entry which is preliminary data.</text>
</comment>
<organism evidence="3 4">
    <name type="scientific">Phrynocephalus forsythii</name>
    <dbReference type="NCBI Taxonomy" id="171643"/>
    <lineage>
        <taxon>Eukaryota</taxon>
        <taxon>Metazoa</taxon>
        <taxon>Chordata</taxon>
        <taxon>Craniata</taxon>
        <taxon>Vertebrata</taxon>
        <taxon>Euteleostomi</taxon>
        <taxon>Lepidosauria</taxon>
        <taxon>Squamata</taxon>
        <taxon>Bifurcata</taxon>
        <taxon>Unidentata</taxon>
        <taxon>Episquamata</taxon>
        <taxon>Toxicofera</taxon>
        <taxon>Iguania</taxon>
        <taxon>Acrodonta</taxon>
        <taxon>Agamidae</taxon>
        <taxon>Agaminae</taxon>
        <taxon>Phrynocephalus</taxon>
    </lineage>
</organism>
<reference evidence="3" key="1">
    <citation type="journal article" date="2023" name="DNA Res.">
        <title>Chromosome-level genome assembly of Phrynocephalus forsythii using third-generation DNA sequencing and Hi-C analysis.</title>
        <authorList>
            <person name="Qi Y."/>
            <person name="Zhao W."/>
            <person name="Zhao Y."/>
            <person name="Niu C."/>
            <person name="Cao S."/>
            <person name="Zhang Y."/>
        </authorList>
    </citation>
    <scope>NUCLEOTIDE SEQUENCE</scope>
    <source>
        <tissue evidence="3">Muscle</tissue>
    </source>
</reference>
<name>A0A9Q0XXC9_9SAUR</name>
<keyword evidence="2" id="KW-0472">Membrane</keyword>
<feature type="transmembrane region" description="Helical" evidence="2">
    <location>
        <begin position="41"/>
        <end position="65"/>
    </location>
</feature>
<gene>
    <name evidence="3" type="ORF">JRQ81_015500</name>
</gene>
<feature type="region of interest" description="Disordered" evidence="1">
    <location>
        <begin position="151"/>
        <end position="171"/>
    </location>
</feature>
<evidence type="ECO:0000313" key="4">
    <source>
        <dbReference type="Proteomes" id="UP001142489"/>
    </source>
</evidence>